<name>A0ABN7SKR4_OIKDI</name>
<organism evidence="2 3">
    <name type="scientific">Oikopleura dioica</name>
    <name type="common">Tunicate</name>
    <dbReference type="NCBI Taxonomy" id="34765"/>
    <lineage>
        <taxon>Eukaryota</taxon>
        <taxon>Metazoa</taxon>
        <taxon>Chordata</taxon>
        <taxon>Tunicata</taxon>
        <taxon>Appendicularia</taxon>
        <taxon>Copelata</taxon>
        <taxon>Oikopleuridae</taxon>
        <taxon>Oikopleura</taxon>
    </lineage>
</organism>
<keyword evidence="3" id="KW-1185">Reference proteome</keyword>
<feature type="signal peptide" evidence="1">
    <location>
        <begin position="1"/>
        <end position="19"/>
    </location>
</feature>
<reference evidence="2 3" key="1">
    <citation type="submission" date="2021-04" db="EMBL/GenBank/DDBJ databases">
        <authorList>
            <person name="Bliznina A."/>
        </authorList>
    </citation>
    <scope>NUCLEOTIDE SEQUENCE [LARGE SCALE GENOMIC DNA]</scope>
</reference>
<evidence type="ECO:0000313" key="2">
    <source>
        <dbReference type="EMBL" id="CAG5102151.1"/>
    </source>
</evidence>
<gene>
    <name evidence="2" type="ORF">OKIOD_LOCUS8931</name>
</gene>
<evidence type="ECO:0000256" key="1">
    <source>
        <dbReference type="SAM" id="SignalP"/>
    </source>
</evidence>
<sequence length="179" mass="20325">MKLFLGIVAAVSAQGGSTGGSGYYQPVFRPYYVNECWTCNSTSWEDCQNDGYYDSCMENEQVCEIGVRKRKDGPEQIITGCKWYRACRDNHDQNADYLEKGLPLKEWQCQPHWQGGLNGSVCRQCCNTGKDCGIDFLQREDDGLGPKTYSAWNSYNLINWHEVTGEGPNYPFGVQRDEN</sequence>
<dbReference type="Proteomes" id="UP001158576">
    <property type="component" value="Chromosome 1"/>
</dbReference>
<feature type="chain" id="PRO_5046178509" evidence="1">
    <location>
        <begin position="20"/>
        <end position="179"/>
    </location>
</feature>
<dbReference type="EMBL" id="OU015566">
    <property type="protein sequence ID" value="CAG5102151.1"/>
    <property type="molecule type" value="Genomic_DNA"/>
</dbReference>
<evidence type="ECO:0000313" key="3">
    <source>
        <dbReference type="Proteomes" id="UP001158576"/>
    </source>
</evidence>
<accession>A0ABN7SKR4</accession>
<protein>
    <submittedName>
        <fullName evidence="2">Oidioi.mRNA.OKI2018_I69.chr1.g166.t1.cds</fullName>
    </submittedName>
</protein>
<dbReference type="CDD" id="cd23539">
    <property type="entry name" value="TFP_LU_ECD_CinHb4_like"/>
    <property type="match status" value="1"/>
</dbReference>
<proteinExistence type="predicted"/>
<keyword evidence="1" id="KW-0732">Signal</keyword>